<dbReference type="FunFam" id="2.40.170.20:FF:000005">
    <property type="entry name" value="TonB-dependent siderophore receptor"/>
    <property type="match status" value="1"/>
</dbReference>
<dbReference type="InterPro" id="IPR012910">
    <property type="entry name" value="Plug_dom"/>
</dbReference>
<evidence type="ECO:0000256" key="4">
    <source>
        <dbReference type="ARBA" id="ARBA00022452"/>
    </source>
</evidence>
<evidence type="ECO:0000259" key="17">
    <source>
        <dbReference type="Pfam" id="PF00593"/>
    </source>
</evidence>
<dbReference type="AlphaFoldDB" id="G5S739"/>
<dbReference type="PATRIC" id="fig|913086.3.peg.480"/>
<feature type="domain" description="TonB-dependent receptor-like beta-barrel" evidence="17">
    <location>
        <begin position="247"/>
        <end position="682"/>
    </location>
</feature>
<dbReference type="Gene3D" id="2.170.130.10">
    <property type="entry name" value="TonB-dependent receptor, plug domain"/>
    <property type="match status" value="1"/>
</dbReference>
<keyword evidence="3 14" id="KW-0813">Transport</keyword>
<keyword evidence="13 14" id="KW-0998">Cell outer membrane</keyword>
<organism evidence="19 20">
    <name type="scientific">Salmonella enterica subsp. enterica serovar Wandsworth str. A4-580</name>
    <dbReference type="NCBI Taxonomy" id="913086"/>
    <lineage>
        <taxon>Bacteria</taxon>
        <taxon>Pseudomonadati</taxon>
        <taxon>Pseudomonadota</taxon>
        <taxon>Gammaproteobacteria</taxon>
        <taxon>Enterobacterales</taxon>
        <taxon>Enterobacteriaceae</taxon>
        <taxon>Salmonella</taxon>
    </lineage>
</organism>
<keyword evidence="9" id="KW-0406">Ion transport</keyword>
<protein>
    <submittedName>
        <fullName evidence="19">Ferrichrome-iron receptor</fullName>
    </submittedName>
</protein>
<dbReference type="InterPro" id="IPR037066">
    <property type="entry name" value="Plug_dom_sf"/>
</dbReference>
<dbReference type="GO" id="GO:0015344">
    <property type="term" value="F:siderophore uptake transmembrane transporter activity"/>
    <property type="evidence" value="ECO:0007669"/>
    <property type="project" value="UniProtKB-ARBA"/>
</dbReference>
<comment type="caution">
    <text evidence="19">The sequence shown here is derived from an EMBL/GenBank/DDBJ whole genome shotgun (WGS) entry which is preliminary data.</text>
</comment>
<keyword evidence="7 16" id="KW-0732">Signal</keyword>
<evidence type="ECO:0000256" key="8">
    <source>
        <dbReference type="ARBA" id="ARBA00023004"/>
    </source>
</evidence>
<dbReference type="EMBL" id="AFCX01000212">
    <property type="protein sequence ID" value="EHD06196.1"/>
    <property type="molecule type" value="Genomic_DNA"/>
</dbReference>
<dbReference type="SUPFAM" id="SSF56935">
    <property type="entry name" value="Porins"/>
    <property type="match status" value="1"/>
</dbReference>
<dbReference type="Pfam" id="PF07715">
    <property type="entry name" value="Plug"/>
    <property type="match status" value="1"/>
</dbReference>
<keyword evidence="8" id="KW-0408">Iron</keyword>
<dbReference type="InterPro" id="IPR000531">
    <property type="entry name" value="Beta-barrel_TonB"/>
</dbReference>
<dbReference type="NCBIfam" id="TIGR01783">
    <property type="entry name" value="TonB-siderophor"/>
    <property type="match status" value="1"/>
</dbReference>
<dbReference type="Proteomes" id="UP000003536">
    <property type="component" value="Unassembled WGS sequence"/>
</dbReference>
<keyword evidence="11 14" id="KW-0472">Membrane</keyword>
<dbReference type="InterPro" id="IPR039426">
    <property type="entry name" value="TonB-dep_rcpt-like"/>
</dbReference>
<dbReference type="CDD" id="cd01347">
    <property type="entry name" value="ligand_gated_channel"/>
    <property type="match status" value="1"/>
</dbReference>
<comment type="similarity">
    <text evidence="2 14 15">Belongs to the TonB-dependent receptor family.</text>
</comment>
<accession>G5S739</accession>
<evidence type="ECO:0000256" key="11">
    <source>
        <dbReference type="ARBA" id="ARBA00023136"/>
    </source>
</evidence>
<evidence type="ECO:0000256" key="3">
    <source>
        <dbReference type="ARBA" id="ARBA00022448"/>
    </source>
</evidence>
<evidence type="ECO:0000259" key="18">
    <source>
        <dbReference type="Pfam" id="PF07715"/>
    </source>
</evidence>
<dbReference type="Pfam" id="PF00593">
    <property type="entry name" value="TonB_dep_Rec_b-barrel"/>
    <property type="match status" value="1"/>
</dbReference>
<evidence type="ECO:0000256" key="12">
    <source>
        <dbReference type="ARBA" id="ARBA00023170"/>
    </source>
</evidence>
<evidence type="ECO:0000256" key="1">
    <source>
        <dbReference type="ARBA" id="ARBA00004571"/>
    </source>
</evidence>
<dbReference type="PANTHER" id="PTHR32552">
    <property type="entry name" value="FERRICHROME IRON RECEPTOR-RELATED"/>
    <property type="match status" value="1"/>
</dbReference>
<keyword evidence="5" id="KW-0410">Iron transport</keyword>
<evidence type="ECO:0000256" key="5">
    <source>
        <dbReference type="ARBA" id="ARBA00022496"/>
    </source>
</evidence>
<feature type="chain" id="PRO_5003483905" evidence="16">
    <location>
        <begin position="29"/>
        <end position="713"/>
    </location>
</feature>
<keyword evidence="6 14" id="KW-0812">Transmembrane</keyword>
<dbReference type="FunFam" id="2.170.130.10:FF:000001">
    <property type="entry name" value="Catecholate siderophore TonB-dependent receptor"/>
    <property type="match status" value="1"/>
</dbReference>
<evidence type="ECO:0000256" key="7">
    <source>
        <dbReference type="ARBA" id="ARBA00022729"/>
    </source>
</evidence>
<evidence type="ECO:0000256" key="13">
    <source>
        <dbReference type="ARBA" id="ARBA00023237"/>
    </source>
</evidence>
<evidence type="ECO:0000313" key="20">
    <source>
        <dbReference type="Proteomes" id="UP000003536"/>
    </source>
</evidence>
<keyword evidence="10 15" id="KW-0798">TonB box</keyword>
<sequence>MEMFMFATTRMALLIGGAIGGATFPLSAQETTKNDTVIVTSPVQSGATKLATPTPDIETPQSLATPDIETPQSVSIITRQQFEEQGATSVRQAVSYTPGVYSNQIGASNRFDYIVLRGFSDGSLDNVYLDGLKMMGDTNSHSSLVVDPWFLEDIEVVRGPASVLYGRSSPGGIVALTSRKPAFDAGGEVKLFAGNHNQRGAAFDVTGPLDDNERVAARLSGMTRYADSQFTPLKEERYALMPSLTWRITDRTRLDLMAYLHRDPQGGSHSGLPYQGTVVPYNGRKISNTFFEGEDDYDKYDRRENMVGYNIEHLFDNGWSVRQKLRYLHTKVTLNQVYAAGWLNETALNRGYSGSGEKMSAIALDNQLDGSVDTGAINHRLLVGIDYQDRSNHTTGYYGAFPPIDAFNPVYGAQPDYITLYSREKHKLRQTGYYLQDQMSWDRWRFTLGGRYDRVSVSNIDKLHDSRSDLDKNNVSTRAALLYLFDNGVAPYLSYSTAFTPTSFADENGNVLEPMKGKQWEAGVKYEPLGGNSQFSAAVYRINQTNIATKEEPTDPYRSIGEIESKGVELEAISHLSDSVRLQAAYTYTDIRYKKSSPQEQGKRAVYAPRNQASAWLSYDVKSGLLEGLTLGSGIRYVNGVTSDRLNTHTLPSYTLVDMVVGYDLSSIGLNGLSAQLNVNNLTDKRYVAACNSLSYCYFGAERSIVGSVSWAF</sequence>
<keyword evidence="12 19" id="KW-0675">Receptor</keyword>
<evidence type="ECO:0000256" key="2">
    <source>
        <dbReference type="ARBA" id="ARBA00009810"/>
    </source>
</evidence>
<feature type="domain" description="TonB-dependent receptor plug" evidence="18">
    <location>
        <begin position="68"/>
        <end position="173"/>
    </location>
</feature>
<evidence type="ECO:0000256" key="9">
    <source>
        <dbReference type="ARBA" id="ARBA00023065"/>
    </source>
</evidence>
<dbReference type="PROSITE" id="PS52016">
    <property type="entry name" value="TONB_DEPENDENT_REC_3"/>
    <property type="match status" value="1"/>
</dbReference>
<dbReference type="InterPro" id="IPR010105">
    <property type="entry name" value="TonB_sidphr_rcpt"/>
</dbReference>
<keyword evidence="4 14" id="KW-1134">Transmembrane beta strand</keyword>
<dbReference type="GO" id="GO:0009279">
    <property type="term" value="C:cell outer membrane"/>
    <property type="evidence" value="ECO:0007669"/>
    <property type="project" value="UniProtKB-SubCell"/>
</dbReference>
<evidence type="ECO:0000256" key="10">
    <source>
        <dbReference type="ARBA" id="ARBA00023077"/>
    </source>
</evidence>
<dbReference type="PANTHER" id="PTHR32552:SF68">
    <property type="entry name" value="FERRICHROME OUTER MEMBRANE TRANSPORTER_PHAGE RECEPTOR"/>
    <property type="match status" value="1"/>
</dbReference>
<evidence type="ECO:0000313" key="19">
    <source>
        <dbReference type="EMBL" id="EHD06196.1"/>
    </source>
</evidence>
<gene>
    <name evidence="19" type="ORF">LTSEWAN_0612</name>
</gene>
<evidence type="ECO:0000256" key="15">
    <source>
        <dbReference type="RuleBase" id="RU003357"/>
    </source>
</evidence>
<dbReference type="InterPro" id="IPR036942">
    <property type="entry name" value="Beta-barrel_TonB_sf"/>
</dbReference>
<evidence type="ECO:0000256" key="16">
    <source>
        <dbReference type="SAM" id="SignalP"/>
    </source>
</evidence>
<proteinExistence type="inferred from homology"/>
<dbReference type="GO" id="GO:0015891">
    <property type="term" value="P:siderophore transport"/>
    <property type="evidence" value="ECO:0007669"/>
    <property type="project" value="InterPro"/>
</dbReference>
<evidence type="ECO:0000256" key="6">
    <source>
        <dbReference type="ARBA" id="ARBA00022692"/>
    </source>
</evidence>
<feature type="signal peptide" evidence="16">
    <location>
        <begin position="1"/>
        <end position="28"/>
    </location>
</feature>
<comment type="subcellular location">
    <subcellularLocation>
        <location evidence="1 14">Cell outer membrane</location>
        <topology evidence="1 14">Multi-pass membrane protein</topology>
    </subcellularLocation>
</comment>
<dbReference type="Gene3D" id="2.40.170.20">
    <property type="entry name" value="TonB-dependent receptor, beta-barrel domain"/>
    <property type="match status" value="1"/>
</dbReference>
<name>G5S739_SALET</name>
<evidence type="ECO:0000256" key="14">
    <source>
        <dbReference type="PROSITE-ProRule" id="PRU01360"/>
    </source>
</evidence>
<reference evidence="19 20" key="1">
    <citation type="journal article" date="2011" name="BMC Genomics">
        <title>Genome sequencing reveals diversification of virulence factor content and possible host adaptation in distinct subpopulations of Salmonella enterica.</title>
        <authorList>
            <person name="den Bakker H.C."/>
            <person name="Moreno Switt A.I."/>
            <person name="Govoni G."/>
            <person name="Cummings C.A."/>
            <person name="Ranieri M.L."/>
            <person name="Degoricija L."/>
            <person name="Hoelzer K."/>
            <person name="Rodriguez-Rivera L.D."/>
            <person name="Brown S."/>
            <person name="Bolchacova E."/>
            <person name="Furtado M.R."/>
            <person name="Wiedmann M."/>
        </authorList>
    </citation>
    <scope>NUCLEOTIDE SEQUENCE [LARGE SCALE GENOMIC DNA]</scope>
    <source>
        <strain evidence="19 20">A4-580</strain>
    </source>
</reference>
<dbReference type="GO" id="GO:0038023">
    <property type="term" value="F:signaling receptor activity"/>
    <property type="evidence" value="ECO:0007669"/>
    <property type="project" value="InterPro"/>
</dbReference>